<reference evidence="1" key="1">
    <citation type="submission" date="2021-01" db="EMBL/GenBank/DDBJ databases">
        <authorList>
            <consortium name="Genoscope - CEA"/>
            <person name="William W."/>
        </authorList>
    </citation>
    <scope>NUCLEOTIDE SEQUENCE</scope>
</reference>
<protein>
    <submittedName>
        <fullName evidence="1">Uncharacterized protein</fullName>
    </submittedName>
</protein>
<proteinExistence type="predicted"/>
<dbReference type="AlphaFoldDB" id="A0A8S1T2A6"/>
<dbReference type="Proteomes" id="UP000683925">
    <property type="component" value="Unassembled WGS sequence"/>
</dbReference>
<keyword evidence="2" id="KW-1185">Reference proteome</keyword>
<evidence type="ECO:0000313" key="2">
    <source>
        <dbReference type="Proteomes" id="UP000683925"/>
    </source>
</evidence>
<comment type="caution">
    <text evidence="1">The sequence shown here is derived from an EMBL/GenBank/DDBJ whole genome shotgun (WGS) entry which is preliminary data.</text>
</comment>
<accession>A0A8S1T2A6</accession>
<organism evidence="1 2">
    <name type="scientific">Paramecium octaurelia</name>
    <dbReference type="NCBI Taxonomy" id="43137"/>
    <lineage>
        <taxon>Eukaryota</taxon>
        <taxon>Sar</taxon>
        <taxon>Alveolata</taxon>
        <taxon>Ciliophora</taxon>
        <taxon>Intramacronucleata</taxon>
        <taxon>Oligohymenophorea</taxon>
        <taxon>Peniculida</taxon>
        <taxon>Parameciidae</taxon>
        <taxon>Paramecium</taxon>
    </lineage>
</organism>
<dbReference type="EMBL" id="CAJJDP010000020">
    <property type="protein sequence ID" value="CAD8147445.1"/>
    <property type="molecule type" value="Genomic_DNA"/>
</dbReference>
<evidence type="ECO:0000313" key="1">
    <source>
        <dbReference type="EMBL" id="CAD8147445.1"/>
    </source>
</evidence>
<name>A0A8S1T2A6_PAROT</name>
<dbReference type="OMA" id="QISIIND"/>
<gene>
    <name evidence="1" type="ORF">POCTA_138.1.T0200005</name>
</gene>
<sequence>MSVPIENNNLVTFDCGIKQKVRIVNTNTKNNHTQNEMNIVFKSDQSSLINAFLGIQSLDIQIAKCSIGCKICFGAEPTMCITCIKKWGFYKNQSPPIESGYVKIVQFQDQNINISAAFEISIDEVNQNIIDEGQQKLIVSSYISTLTFQILVRCQENQQIENYFRNCSQCKADQFQFLNNTSNKNNALIYNALFMQVVASEKELIIRVSQTKLEIVELSLVDQVEQEVLIMKIKILQG</sequence>